<dbReference type="SUPFAM" id="SSF81271">
    <property type="entry name" value="TGS-like"/>
    <property type="match status" value="1"/>
</dbReference>
<dbReference type="InterPro" id="IPR012676">
    <property type="entry name" value="TGS-like"/>
</dbReference>
<dbReference type="CDD" id="cd01668">
    <property type="entry name" value="TGS_RSH"/>
    <property type="match status" value="1"/>
</dbReference>
<dbReference type="GO" id="GO:0008728">
    <property type="term" value="F:GTP diphosphokinase activity"/>
    <property type="evidence" value="ECO:0007669"/>
    <property type="project" value="UniProtKB-EC"/>
</dbReference>
<dbReference type="FunFam" id="3.30.460.10:FF:000001">
    <property type="entry name" value="GTP pyrophosphokinase RelA"/>
    <property type="match status" value="1"/>
</dbReference>
<dbReference type="InterPro" id="IPR012675">
    <property type="entry name" value="Beta-grasp_dom_sf"/>
</dbReference>
<dbReference type="CDD" id="cd00077">
    <property type="entry name" value="HDc"/>
    <property type="match status" value="1"/>
</dbReference>
<dbReference type="EC" id="2.7.6.5" evidence="2"/>
<dbReference type="SUPFAM" id="SSF109604">
    <property type="entry name" value="HD-domain/PDEase-like"/>
    <property type="match status" value="1"/>
</dbReference>
<reference evidence="7" key="1">
    <citation type="submission" date="2020-10" db="EMBL/GenBank/DDBJ databases">
        <authorList>
            <person name="Gilroy R."/>
        </authorList>
    </citation>
    <scope>NUCLEOTIDE SEQUENCE</scope>
    <source>
        <strain evidence="7">2830</strain>
    </source>
</reference>
<dbReference type="Pfam" id="PF19296">
    <property type="entry name" value="RelA_AH_RIS"/>
    <property type="match status" value="1"/>
</dbReference>
<accession>A0A9D1HKL4</accession>
<comment type="function">
    <text evidence="4">In eubacteria ppGpp (guanosine 3'-diphosphate 5'-diphosphate) is a mediator of the stringent response that coordinates a variety of cellular activities in response to changes in nutritional abundance.</text>
</comment>
<feature type="domain" description="HD" evidence="5">
    <location>
        <begin position="52"/>
        <end position="151"/>
    </location>
</feature>
<dbReference type="InterPro" id="IPR007685">
    <property type="entry name" value="RelA_SpoT"/>
</dbReference>
<evidence type="ECO:0000256" key="2">
    <source>
        <dbReference type="ARBA" id="ARBA00013251"/>
    </source>
</evidence>
<dbReference type="InterPro" id="IPR045600">
    <property type="entry name" value="RelA/SpoT_AH_RIS"/>
</dbReference>
<dbReference type="Proteomes" id="UP000824124">
    <property type="component" value="Unassembled WGS sequence"/>
</dbReference>
<comment type="similarity">
    <text evidence="4">Belongs to the relA/spoT family.</text>
</comment>
<organism evidence="7 8">
    <name type="scientific">Candidatus Avidehalobacter gallistercoris</name>
    <dbReference type="NCBI Taxonomy" id="2840694"/>
    <lineage>
        <taxon>Bacteria</taxon>
        <taxon>Bacillati</taxon>
        <taxon>Bacillota</taxon>
        <taxon>Clostridia</taxon>
        <taxon>Eubacteriales</taxon>
        <taxon>Peptococcaceae</taxon>
        <taxon>Peptococcaceae incertae sedis</taxon>
        <taxon>Candidatus Avidehalobacter</taxon>
    </lineage>
</organism>
<dbReference type="InterPro" id="IPR004095">
    <property type="entry name" value="TGS"/>
</dbReference>
<evidence type="ECO:0000259" key="5">
    <source>
        <dbReference type="PROSITE" id="PS51831"/>
    </source>
</evidence>
<dbReference type="InterPro" id="IPR043519">
    <property type="entry name" value="NT_sf"/>
</dbReference>
<evidence type="ECO:0000256" key="3">
    <source>
        <dbReference type="ARBA" id="ARBA00048244"/>
    </source>
</evidence>
<dbReference type="InterPro" id="IPR006674">
    <property type="entry name" value="HD_domain"/>
</dbReference>
<proteinExistence type="inferred from homology"/>
<dbReference type="PROSITE" id="PS51831">
    <property type="entry name" value="HD"/>
    <property type="match status" value="1"/>
</dbReference>
<dbReference type="Pfam" id="PF02824">
    <property type="entry name" value="TGS"/>
    <property type="match status" value="1"/>
</dbReference>
<dbReference type="AlphaFoldDB" id="A0A9D1HKL4"/>
<dbReference type="EMBL" id="DVMH01000036">
    <property type="protein sequence ID" value="HIU11001.1"/>
    <property type="molecule type" value="Genomic_DNA"/>
</dbReference>
<name>A0A9D1HKL4_9FIRM</name>
<protein>
    <recommendedName>
        <fullName evidence="2">GTP diphosphokinase</fullName>
        <ecNumber evidence="2">2.7.6.5</ecNumber>
    </recommendedName>
</protein>
<evidence type="ECO:0000256" key="1">
    <source>
        <dbReference type="ARBA" id="ARBA00004976"/>
    </source>
</evidence>
<dbReference type="PANTHER" id="PTHR21262:SF31">
    <property type="entry name" value="GTP PYROPHOSPHOKINASE"/>
    <property type="match status" value="1"/>
</dbReference>
<dbReference type="InterPro" id="IPR004811">
    <property type="entry name" value="RelA/Spo_fam"/>
</dbReference>
<dbReference type="InterPro" id="IPR003607">
    <property type="entry name" value="HD/PDEase_dom"/>
</dbReference>
<dbReference type="CDD" id="cd04876">
    <property type="entry name" value="ACT_RelA-SpoT"/>
    <property type="match status" value="1"/>
</dbReference>
<dbReference type="Gene3D" id="3.30.70.260">
    <property type="match status" value="1"/>
</dbReference>
<dbReference type="Gene3D" id="3.10.20.30">
    <property type="match status" value="1"/>
</dbReference>
<evidence type="ECO:0000313" key="8">
    <source>
        <dbReference type="Proteomes" id="UP000824124"/>
    </source>
</evidence>
<dbReference type="Pfam" id="PF04607">
    <property type="entry name" value="RelA_SpoT"/>
    <property type="match status" value="1"/>
</dbReference>
<dbReference type="GO" id="GO:0005886">
    <property type="term" value="C:plasma membrane"/>
    <property type="evidence" value="ECO:0007669"/>
    <property type="project" value="TreeGrafter"/>
</dbReference>
<dbReference type="SMART" id="SM00954">
    <property type="entry name" value="RelA_SpoT"/>
    <property type="match status" value="1"/>
</dbReference>
<dbReference type="FunFam" id="3.10.20.30:FF:000002">
    <property type="entry name" value="GTP pyrophosphokinase (RelA/SpoT)"/>
    <property type="match status" value="1"/>
</dbReference>
<dbReference type="InterPro" id="IPR002912">
    <property type="entry name" value="ACT_dom"/>
</dbReference>
<dbReference type="Gene3D" id="1.10.3210.10">
    <property type="entry name" value="Hypothetical protein af1432"/>
    <property type="match status" value="1"/>
</dbReference>
<dbReference type="PANTHER" id="PTHR21262">
    <property type="entry name" value="GUANOSINE-3',5'-BIS DIPHOSPHATE 3'-PYROPHOSPHOHYDROLASE"/>
    <property type="match status" value="1"/>
</dbReference>
<dbReference type="FunFam" id="1.10.3210.10:FF:000001">
    <property type="entry name" value="GTP pyrophosphokinase RelA"/>
    <property type="match status" value="1"/>
</dbReference>
<dbReference type="GO" id="GO:0015969">
    <property type="term" value="P:guanosine tetraphosphate metabolic process"/>
    <property type="evidence" value="ECO:0007669"/>
    <property type="project" value="InterPro"/>
</dbReference>
<dbReference type="Pfam" id="PF13291">
    <property type="entry name" value="ACT_4"/>
    <property type="match status" value="1"/>
</dbReference>
<dbReference type="SMART" id="SM00471">
    <property type="entry name" value="HDc"/>
    <property type="match status" value="1"/>
</dbReference>
<gene>
    <name evidence="7" type="ORF">IAB00_07205</name>
</gene>
<dbReference type="CDD" id="cd05399">
    <property type="entry name" value="NT_Rel-Spo_like"/>
    <property type="match status" value="1"/>
</dbReference>
<dbReference type="SUPFAM" id="SSF81301">
    <property type="entry name" value="Nucleotidyltransferase"/>
    <property type="match status" value="1"/>
</dbReference>
<evidence type="ECO:0000259" key="6">
    <source>
        <dbReference type="PROSITE" id="PS51880"/>
    </source>
</evidence>
<comment type="pathway">
    <text evidence="1">Purine metabolism; ppGpp biosynthesis; ppGpp from GTP: step 1/2.</text>
</comment>
<sequence length="745" mass="84891">MKSDTLVATKFDELLAQIEEYNPSCDKEKICETYELAARLHSDQKRDSGEPYIIHPLAVASILASLHMDDTTIMAGLLHDVVEDTDMTLEDIRELYGDDMVVLLDGVTKLSKLEFRSKQERQVENLRKMFLAMSRDIRIIIIKLADRLHNMRTLSSHHSDLRKKEIALETQEIFAPLAHRLGIYKIKWELEDLCLRYLEPEAYNNLAEQLTMRRDEREAFLNEVSETIRTHLEETNIACEITARPKNFYSIYRKMVRQNKSLNEIYDIHAVRVLVETVKDCYGALGVVHTLWKPMPGRFKDYIAMPKANMYQSLHTTVIGPAGRPVEVQIRTYEMHQVAEYGIAAHWKYKEGKGVDNSNAAREVDNRLNWLRQMLDWQKEVSDAKEFVESVKGDFFGDQSVFVFTPAGDVIELPDGATPIDFAYRVHTQVGHQCVGAKVDGRIVQLDTTLQNGNIVEILTARGTGPSRDWLKIAQTNQAKNKIRQWFRKEGRDEFSVQKGRAMLEKEALKNNIDIAAMFKVERLNDIIKRTNFVSVEDMYVALAEGAITTLGIINKIKEDPILKKALLPEPESPTPNIGQSMKVRPFSGSNATHDKGVWVKGEADLMVRIANCCQPLPGDAIVGYITRGRGVSIHKADCSNVHYYEAHEPERLVDVQWDNENTGVFQAEIEVLAMDRDALGMNIMAAISETKTRINSINFEVDEDKICHGNVKMEINNLNQLEYIMNKLKKIRGVTEVNRKAGAR</sequence>
<dbReference type="InterPro" id="IPR033655">
    <property type="entry name" value="TGS_RelA/SpoT"/>
</dbReference>
<evidence type="ECO:0000313" key="7">
    <source>
        <dbReference type="EMBL" id="HIU11001.1"/>
    </source>
</evidence>
<comment type="caution">
    <text evidence="7">The sequence shown here is derived from an EMBL/GenBank/DDBJ whole genome shotgun (WGS) entry which is preliminary data.</text>
</comment>
<reference evidence="7" key="2">
    <citation type="journal article" date="2021" name="PeerJ">
        <title>Extensive microbial diversity within the chicken gut microbiome revealed by metagenomics and culture.</title>
        <authorList>
            <person name="Gilroy R."/>
            <person name="Ravi A."/>
            <person name="Getino M."/>
            <person name="Pursley I."/>
            <person name="Horton D.L."/>
            <person name="Alikhan N.F."/>
            <person name="Baker D."/>
            <person name="Gharbi K."/>
            <person name="Hall N."/>
            <person name="Watson M."/>
            <person name="Adriaenssens E.M."/>
            <person name="Foster-Nyarko E."/>
            <person name="Jarju S."/>
            <person name="Secka A."/>
            <person name="Antonio M."/>
            <person name="Oren A."/>
            <person name="Chaudhuri R.R."/>
            <person name="La Ragione R."/>
            <person name="Hildebrand F."/>
            <person name="Pallen M.J."/>
        </authorList>
    </citation>
    <scope>NUCLEOTIDE SEQUENCE</scope>
    <source>
        <strain evidence="7">2830</strain>
    </source>
</reference>
<dbReference type="PROSITE" id="PS51880">
    <property type="entry name" value="TGS"/>
    <property type="match status" value="1"/>
</dbReference>
<comment type="catalytic activity">
    <reaction evidence="3">
        <text>GTP + ATP = guanosine 3'-diphosphate 5'-triphosphate + AMP</text>
        <dbReference type="Rhea" id="RHEA:22088"/>
        <dbReference type="ChEBI" id="CHEBI:30616"/>
        <dbReference type="ChEBI" id="CHEBI:37565"/>
        <dbReference type="ChEBI" id="CHEBI:142410"/>
        <dbReference type="ChEBI" id="CHEBI:456215"/>
        <dbReference type="EC" id="2.7.6.5"/>
    </reaction>
</comment>
<evidence type="ECO:0000256" key="4">
    <source>
        <dbReference type="RuleBase" id="RU003847"/>
    </source>
</evidence>
<dbReference type="Pfam" id="PF13328">
    <property type="entry name" value="HD_4"/>
    <property type="match status" value="1"/>
</dbReference>
<dbReference type="Gene3D" id="3.30.460.10">
    <property type="entry name" value="Beta Polymerase, domain 2"/>
    <property type="match status" value="1"/>
</dbReference>
<dbReference type="NCBIfam" id="TIGR00691">
    <property type="entry name" value="spoT_relA"/>
    <property type="match status" value="1"/>
</dbReference>
<feature type="domain" description="TGS" evidence="6">
    <location>
        <begin position="397"/>
        <end position="460"/>
    </location>
</feature>